<keyword evidence="1" id="KW-0732">Signal</keyword>
<keyword evidence="3" id="KW-1185">Reference proteome</keyword>
<comment type="caution">
    <text evidence="2">The sequence shown here is derived from an EMBL/GenBank/DDBJ whole genome shotgun (WGS) entry which is preliminary data.</text>
</comment>
<feature type="chain" id="PRO_5003468752" evidence="1">
    <location>
        <begin position="20"/>
        <end position="186"/>
    </location>
</feature>
<proteinExistence type="predicted"/>
<dbReference type="Proteomes" id="UP000007148">
    <property type="component" value="Unassembled WGS sequence"/>
</dbReference>
<evidence type="ECO:0000256" key="1">
    <source>
        <dbReference type="SAM" id="SignalP"/>
    </source>
</evidence>
<feature type="signal peptide" evidence="1">
    <location>
        <begin position="1"/>
        <end position="19"/>
    </location>
</feature>
<dbReference type="InParanoid" id="G4TP81"/>
<evidence type="ECO:0000313" key="2">
    <source>
        <dbReference type="EMBL" id="CCA73121.1"/>
    </source>
</evidence>
<dbReference type="HOGENOM" id="CLU_1475706_0_0_1"/>
<name>G4TP81_SERID</name>
<reference evidence="2 3" key="1">
    <citation type="journal article" date="2011" name="PLoS Pathog.">
        <title>Endophytic Life Strategies Decoded by Genome and Transcriptome Analyses of the Mutualistic Root Symbiont Piriformospora indica.</title>
        <authorList>
            <person name="Zuccaro A."/>
            <person name="Lahrmann U."/>
            <person name="Guldener U."/>
            <person name="Langen G."/>
            <person name="Pfiffi S."/>
            <person name="Biedenkopf D."/>
            <person name="Wong P."/>
            <person name="Samans B."/>
            <person name="Grimm C."/>
            <person name="Basiewicz M."/>
            <person name="Murat C."/>
            <person name="Martin F."/>
            <person name="Kogel K.H."/>
        </authorList>
    </citation>
    <scope>NUCLEOTIDE SEQUENCE [LARGE SCALE GENOMIC DNA]</scope>
    <source>
        <strain evidence="2 3">DSM 11827</strain>
    </source>
</reference>
<protein>
    <submittedName>
        <fullName evidence="2">Uncharacterized protein</fullName>
    </submittedName>
</protein>
<sequence>MKLVALLGTFGFLVVNVVAQTCQASLENFGISIVPVDVTSPPVRASLLPTNASNTFNLGTCASCSSLSVPRWDLRGNELTTISFNFGRRIMNNLVLPNKPLSFRQPGNITLPVIYPSYCVVFDKGSTTKAFLAAGGNTGSFFSCENLSPQLAGTGAFDIWYAVNATDAFTPTRGKCTPVTLVVTPN</sequence>
<evidence type="ECO:0000313" key="3">
    <source>
        <dbReference type="Proteomes" id="UP000007148"/>
    </source>
</evidence>
<gene>
    <name evidence="2" type="ORF">PIIN_07075</name>
</gene>
<dbReference type="AlphaFoldDB" id="G4TP81"/>
<organism evidence="2 3">
    <name type="scientific">Serendipita indica (strain DSM 11827)</name>
    <name type="common">Root endophyte fungus</name>
    <name type="synonym">Piriformospora indica</name>
    <dbReference type="NCBI Taxonomy" id="1109443"/>
    <lineage>
        <taxon>Eukaryota</taxon>
        <taxon>Fungi</taxon>
        <taxon>Dikarya</taxon>
        <taxon>Basidiomycota</taxon>
        <taxon>Agaricomycotina</taxon>
        <taxon>Agaricomycetes</taxon>
        <taxon>Sebacinales</taxon>
        <taxon>Serendipitaceae</taxon>
        <taxon>Serendipita</taxon>
    </lineage>
</organism>
<accession>G4TP81</accession>
<dbReference type="EMBL" id="CAFZ01000203">
    <property type="protein sequence ID" value="CCA73121.1"/>
    <property type="molecule type" value="Genomic_DNA"/>
</dbReference>